<organism evidence="1 2">
    <name type="scientific">Aristolochia fimbriata</name>
    <name type="common">White veined hardy Dutchman's pipe vine</name>
    <dbReference type="NCBI Taxonomy" id="158543"/>
    <lineage>
        <taxon>Eukaryota</taxon>
        <taxon>Viridiplantae</taxon>
        <taxon>Streptophyta</taxon>
        <taxon>Embryophyta</taxon>
        <taxon>Tracheophyta</taxon>
        <taxon>Spermatophyta</taxon>
        <taxon>Magnoliopsida</taxon>
        <taxon>Magnoliidae</taxon>
        <taxon>Piperales</taxon>
        <taxon>Aristolochiaceae</taxon>
        <taxon>Aristolochia</taxon>
    </lineage>
</organism>
<dbReference type="EMBL" id="JAINDJ010000008">
    <property type="protein sequence ID" value="KAG9439168.1"/>
    <property type="molecule type" value="Genomic_DNA"/>
</dbReference>
<evidence type="ECO:0000313" key="1">
    <source>
        <dbReference type="EMBL" id="KAG9439168.1"/>
    </source>
</evidence>
<dbReference type="Proteomes" id="UP000825729">
    <property type="component" value="Unassembled WGS sequence"/>
</dbReference>
<evidence type="ECO:0000313" key="2">
    <source>
        <dbReference type="Proteomes" id="UP000825729"/>
    </source>
</evidence>
<proteinExistence type="predicted"/>
<accession>A0AAV7DS91</accession>
<gene>
    <name evidence="1" type="ORF">H6P81_019333</name>
</gene>
<protein>
    <submittedName>
        <fullName evidence="1">Uncharacterized protein</fullName>
    </submittedName>
</protein>
<sequence length="106" mass="11613">MGHPFVHTNKLLFKFQHLPAPAVLTLEGDPFSQANFAFAVDLKGTAYFLNNKGKEVDKIFTWGVLNMTIDGGEYEGKTNIKDAWIGSLTCGSRGGEWEMGGPACFI</sequence>
<reference evidence="1 2" key="1">
    <citation type="submission" date="2021-07" db="EMBL/GenBank/DDBJ databases">
        <title>The Aristolochia fimbriata genome: insights into angiosperm evolution, floral development and chemical biosynthesis.</title>
        <authorList>
            <person name="Jiao Y."/>
        </authorList>
    </citation>
    <scope>NUCLEOTIDE SEQUENCE [LARGE SCALE GENOMIC DNA]</scope>
    <source>
        <strain evidence="1">IBCAS-2021</strain>
        <tissue evidence="1">Leaf</tissue>
    </source>
</reference>
<comment type="caution">
    <text evidence="1">The sequence shown here is derived from an EMBL/GenBank/DDBJ whole genome shotgun (WGS) entry which is preliminary data.</text>
</comment>
<dbReference type="AlphaFoldDB" id="A0AAV7DS91"/>
<keyword evidence="2" id="KW-1185">Reference proteome</keyword>
<name>A0AAV7DS91_ARIFI</name>